<dbReference type="EMBL" id="JRAA01000003">
    <property type="protein sequence ID" value="KHF24463.1"/>
    <property type="molecule type" value="Genomic_DNA"/>
</dbReference>
<feature type="binding site" evidence="7">
    <location>
        <position position="99"/>
    </location>
    <ligand>
        <name>Zn(2+)</name>
        <dbReference type="ChEBI" id="CHEBI:29105"/>
    </ligand>
</feature>
<feature type="binding site" evidence="7">
    <location>
        <begin position="7"/>
        <end position="11"/>
    </location>
    <ligand>
        <name>L-glutamate</name>
        <dbReference type="ChEBI" id="CHEBI:29985"/>
    </ligand>
</feature>
<dbReference type="Proteomes" id="UP000030856">
    <property type="component" value="Unassembled WGS sequence"/>
</dbReference>
<evidence type="ECO:0000256" key="1">
    <source>
        <dbReference type="ARBA" id="ARBA00022598"/>
    </source>
</evidence>
<dbReference type="PRINTS" id="PR00987">
    <property type="entry name" value="TRNASYNTHGLU"/>
</dbReference>
<reference evidence="10 12" key="1">
    <citation type="journal article" date="2014" name="BMC Genomics">
        <title>The genome of the intracellular bacterium of the coastal bivalve, Solemya velum: a blueprint for thriving in and out of symbiosis.</title>
        <authorList>
            <person name="Dmytrenko O."/>
            <person name="Russell S.L."/>
            <person name="Loo W.T."/>
            <person name="Fontanez K.M."/>
            <person name="Liao L."/>
            <person name="Roeselers G."/>
            <person name="Sharma R."/>
            <person name="Stewart F.J."/>
            <person name="Newton I.L."/>
            <person name="Woyke T."/>
            <person name="Wu D."/>
            <person name="Lang J.M."/>
            <person name="Eisen J.A."/>
            <person name="Cavanaugh C.M."/>
        </authorList>
    </citation>
    <scope>NUCLEOTIDE SEQUENCE [LARGE SCALE GENOMIC DNA]</scope>
    <source>
        <strain evidence="10 12">WH</strain>
    </source>
</reference>
<keyword evidence="2 7" id="KW-0479">Metal-binding</keyword>
<evidence type="ECO:0000259" key="9">
    <source>
        <dbReference type="Pfam" id="PF00749"/>
    </source>
</evidence>
<dbReference type="EMBL" id="MPNX01000009">
    <property type="protein sequence ID" value="OOY34949.1"/>
    <property type="molecule type" value="Genomic_DNA"/>
</dbReference>
<dbReference type="InterPro" id="IPR049940">
    <property type="entry name" value="GluQ/Sye"/>
</dbReference>
<evidence type="ECO:0000313" key="10">
    <source>
        <dbReference type="EMBL" id="KHF24463.1"/>
    </source>
</evidence>
<dbReference type="GO" id="GO:0004818">
    <property type="term" value="F:glutamate-tRNA ligase activity"/>
    <property type="evidence" value="ECO:0007669"/>
    <property type="project" value="TreeGrafter"/>
</dbReference>
<evidence type="ECO:0000256" key="5">
    <source>
        <dbReference type="ARBA" id="ARBA00022840"/>
    </source>
</evidence>
<evidence type="ECO:0000256" key="4">
    <source>
        <dbReference type="ARBA" id="ARBA00022833"/>
    </source>
</evidence>
<feature type="binding site" evidence="7">
    <location>
        <position position="123"/>
    </location>
    <ligand>
        <name>Zn(2+)</name>
        <dbReference type="ChEBI" id="CHEBI:29105"/>
    </ligand>
</feature>
<dbReference type="InterPro" id="IPR014729">
    <property type="entry name" value="Rossmann-like_a/b/a_fold"/>
</dbReference>
<keyword evidence="5 7" id="KW-0067">ATP-binding</keyword>
<feature type="domain" description="Glutamyl/glutaminyl-tRNA synthetase class Ib catalytic" evidence="9">
    <location>
        <begin position="5"/>
        <end position="245"/>
    </location>
</feature>
<dbReference type="PANTHER" id="PTHR43311">
    <property type="entry name" value="GLUTAMATE--TRNA LIGASE"/>
    <property type="match status" value="1"/>
</dbReference>
<keyword evidence="3 7" id="KW-0547">Nucleotide-binding</keyword>
<evidence type="ECO:0000256" key="7">
    <source>
        <dbReference type="HAMAP-Rule" id="MF_01428"/>
    </source>
</evidence>
<dbReference type="PATRIC" id="fig|2340.3.peg.2527"/>
<evidence type="ECO:0000313" key="12">
    <source>
        <dbReference type="Proteomes" id="UP000030856"/>
    </source>
</evidence>
<feature type="short sequence motif" description="'KMSKS' region" evidence="7">
    <location>
        <begin position="233"/>
        <end position="237"/>
    </location>
</feature>
<protein>
    <recommendedName>
        <fullName evidence="7">Glutamyl-Q tRNA(Asp) synthetase</fullName>
        <shortName evidence="7">Glu-Q-RSs</shortName>
        <ecNumber evidence="7">6.1.1.-</ecNumber>
    </recommendedName>
</protein>
<feature type="binding site" evidence="7">
    <location>
        <position position="43"/>
    </location>
    <ligand>
        <name>L-glutamate</name>
        <dbReference type="ChEBI" id="CHEBI:29985"/>
    </ligand>
</feature>
<comment type="cofactor">
    <cofactor evidence="7">
        <name>Zn(2+)</name>
        <dbReference type="ChEBI" id="CHEBI:29105"/>
    </cofactor>
    <text evidence="7">Binds 1 zinc ion per subunit.</text>
</comment>
<evidence type="ECO:0000256" key="6">
    <source>
        <dbReference type="ARBA" id="ARBA00023146"/>
    </source>
</evidence>
<dbReference type="Gene3D" id="3.40.50.620">
    <property type="entry name" value="HUPs"/>
    <property type="match status" value="1"/>
</dbReference>
<dbReference type="eggNOG" id="COG0008">
    <property type="taxonomic scope" value="Bacteria"/>
</dbReference>
<dbReference type="InterPro" id="IPR020058">
    <property type="entry name" value="Glu/Gln-tRNA-synth_Ib_cat-dom"/>
</dbReference>
<gene>
    <name evidence="7" type="primary">gluQ</name>
    <name evidence="11" type="ORF">BOV88_07485</name>
    <name evidence="10" type="ORF">JV46_25260</name>
</gene>
<dbReference type="FunFam" id="3.40.50.620:FF:000093">
    <property type="entry name" value="Glutamyl-Q tRNA(Asp) synthetase"/>
    <property type="match status" value="1"/>
</dbReference>
<dbReference type="RefSeq" id="WP_043118636.1">
    <property type="nucleotide sequence ID" value="NZ_JRAA01000003.1"/>
</dbReference>
<feature type="binding site" evidence="7">
    <location>
        <position position="177"/>
    </location>
    <ligand>
        <name>L-glutamate</name>
        <dbReference type="ChEBI" id="CHEBI:29985"/>
    </ligand>
</feature>
<dbReference type="OrthoDB" id="9807503at2"/>
<keyword evidence="1 7" id="KW-0436">Ligase</keyword>
<dbReference type="InterPro" id="IPR022380">
    <property type="entry name" value="Glu-Q_tRNA(Asp)_Synthase"/>
</dbReference>
<comment type="similarity">
    <text evidence="7">Belongs to the class-I aminoacyl-tRNA synthetase family. GluQ subfamily.</text>
</comment>
<reference evidence="11 13" key="2">
    <citation type="submission" date="2016-11" db="EMBL/GenBank/DDBJ databases">
        <title>Mixed transmission modes and dynamic genome evolution in an obligate animal-bacterial symbiosis.</title>
        <authorList>
            <person name="Russell S.L."/>
            <person name="Corbett-Detig R.B."/>
            <person name="Cavanaugh C.M."/>
        </authorList>
    </citation>
    <scope>NUCLEOTIDE SEQUENCE [LARGE SCALE GENOMIC DNA]</scope>
    <source>
        <strain evidence="11">MA-KB16</strain>
    </source>
</reference>
<evidence type="ECO:0000256" key="2">
    <source>
        <dbReference type="ARBA" id="ARBA00022723"/>
    </source>
</evidence>
<evidence type="ECO:0000256" key="3">
    <source>
        <dbReference type="ARBA" id="ARBA00022741"/>
    </source>
</evidence>
<accession>A0A0B0H2M5</accession>
<keyword evidence="8" id="KW-0648">Protein biosynthesis</keyword>
<feature type="binding site" evidence="7">
    <location>
        <position position="195"/>
    </location>
    <ligand>
        <name>L-glutamate</name>
        <dbReference type="ChEBI" id="CHEBI:29985"/>
    </ligand>
</feature>
<dbReference type="SUPFAM" id="SSF52374">
    <property type="entry name" value="Nucleotidylyl transferase"/>
    <property type="match status" value="1"/>
</dbReference>
<comment type="caution">
    <text evidence="10">The sequence shown here is derived from an EMBL/GenBank/DDBJ whole genome shotgun (WGS) entry which is preliminary data.</text>
</comment>
<feature type="binding site" evidence="7">
    <location>
        <position position="236"/>
    </location>
    <ligand>
        <name>ATP</name>
        <dbReference type="ChEBI" id="CHEBI:30616"/>
    </ligand>
</feature>
<keyword evidence="6 7" id="KW-0030">Aminoacyl-tRNA synthetase</keyword>
<dbReference type="GO" id="GO:0008270">
    <property type="term" value="F:zinc ion binding"/>
    <property type="evidence" value="ECO:0007669"/>
    <property type="project" value="UniProtKB-UniRule"/>
</dbReference>
<dbReference type="HAMAP" id="MF_01428">
    <property type="entry name" value="Glu_Q_tRNA_synth"/>
    <property type="match status" value="1"/>
</dbReference>
<keyword evidence="12" id="KW-1185">Reference proteome</keyword>
<dbReference type="STRING" id="2340.JV46_25260"/>
<evidence type="ECO:0000313" key="13">
    <source>
        <dbReference type="Proteomes" id="UP000190962"/>
    </source>
</evidence>
<sequence length="287" mass="32472">MRHYRGRFAPTPSGPLHFGSLVAAVASYLDARHHQGDWFVRIDDLDQPRQKPGSVESILATLEALGFEWDDEIQYQSRRTERYQALLDELSNRQLVYPCSCSRKEIAAEAKAGVDGLVYPGTCRSGMREGATQFSFRIITDESVIQFNDRIQGTYTQQLDRDIGDFVLKRADGLFAYQLAIVADDHDQKINSIVRGRDLLVSTPRQIYLQQLLAMETPDYAHVPLVMDDNGNKLSKSDAAHPVDTKRPLETLNLTLDFLGQAAVEADTIDSFWQQATRNWLIEQVPK</sequence>
<dbReference type="InterPro" id="IPR000924">
    <property type="entry name" value="Glu/Gln-tRNA-synth"/>
</dbReference>
<dbReference type="GO" id="GO:0006400">
    <property type="term" value="P:tRNA modification"/>
    <property type="evidence" value="ECO:0007669"/>
    <property type="project" value="InterPro"/>
</dbReference>
<feature type="binding site" evidence="7">
    <location>
        <position position="119"/>
    </location>
    <ligand>
        <name>Zn(2+)</name>
        <dbReference type="ChEBI" id="CHEBI:29105"/>
    </ligand>
</feature>
<dbReference type="GO" id="GO:0005524">
    <property type="term" value="F:ATP binding"/>
    <property type="evidence" value="ECO:0007669"/>
    <property type="project" value="UniProtKB-KW"/>
</dbReference>
<comment type="function">
    <text evidence="7">Catalyzes the tRNA-independent activation of glutamate in presence of ATP and the subsequent transfer of glutamate onto a tRNA(Asp). Glutamate is transferred on the 2-amino-5-(4,5-dihydroxy-2-cyclopenten-1-yl) moiety of the queuosine in the wobble position of the QUC anticodon.</text>
</comment>
<proteinExistence type="inferred from homology"/>
<dbReference type="GO" id="GO:0006424">
    <property type="term" value="P:glutamyl-tRNA aminoacylation"/>
    <property type="evidence" value="ECO:0007669"/>
    <property type="project" value="InterPro"/>
</dbReference>
<dbReference type="PANTHER" id="PTHR43311:SF1">
    <property type="entry name" value="GLUTAMYL-Q TRNA(ASP) SYNTHETASE"/>
    <property type="match status" value="1"/>
</dbReference>
<dbReference type="AlphaFoldDB" id="A0A0B0H2M5"/>
<dbReference type="NCBIfam" id="TIGR03838">
    <property type="entry name" value="queuosine_YadB"/>
    <property type="match status" value="1"/>
</dbReference>
<dbReference type="GeneID" id="86991726"/>
<organism evidence="10 12">
    <name type="scientific">Solemya velum gill symbiont</name>
    <dbReference type="NCBI Taxonomy" id="2340"/>
    <lineage>
        <taxon>Bacteria</taxon>
        <taxon>Pseudomonadati</taxon>
        <taxon>Pseudomonadota</taxon>
        <taxon>Gammaproteobacteria</taxon>
        <taxon>sulfur-oxidizing symbionts</taxon>
    </lineage>
</organism>
<dbReference type="NCBIfam" id="NF004314">
    <property type="entry name" value="PRK05710.1-3"/>
    <property type="match status" value="1"/>
</dbReference>
<keyword evidence="4 7" id="KW-0862">Zinc</keyword>
<dbReference type="Pfam" id="PF00749">
    <property type="entry name" value="tRNA-synt_1c"/>
    <property type="match status" value="1"/>
</dbReference>
<dbReference type="EC" id="6.1.1.-" evidence="7"/>
<evidence type="ECO:0000256" key="8">
    <source>
        <dbReference type="RuleBase" id="RU363037"/>
    </source>
</evidence>
<name>A0A0B0H2M5_SOVGS</name>
<feature type="binding site" evidence="7">
    <location>
        <position position="101"/>
    </location>
    <ligand>
        <name>Zn(2+)</name>
        <dbReference type="ChEBI" id="CHEBI:29105"/>
    </ligand>
</feature>
<dbReference type="GO" id="GO:0005829">
    <property type="term" value="C:cytosol"/>
    <property type="evidence" value="ECO:0007669"/>
    <property type="project" value="TreeGrafter"/>
</dbReference>
<dbReference type="Proteomes" id="UP000190962">
    <property type="component" value="Unassembled WGS sequence"/>
</dbReference>
<evidence type="ECO:0000313" key="11">
    <source>
        <dbReference type="EMBL" id="OOY34949.1"/>
    </source>
</evidence>
<feature type="short sequence motif" description="'HIGH' region" evidence="7">
    <location>
        <begin position="10"/>
        <end position="20"/>
    </location>
</feature>